<reference evidence="1 2" key="2">
    <citation type="submission" date="2018-11" db="EMBL/GenBank/DDBJ databases">
        <authorList>
            <consortium name="Pathogen Informatics"/>
        </authorList>
    </citation>
    <scope>NUCLEOTIDE SEQUENCE [LARGE SCALE GENOMIC DNA]</scope>
</reference>
<gene>
    <name evidence="1" type="ORF">TASK_LOCUS4331</name>
</gene>
<dbReference type="EMBL" id="UYRS01018342">
    <property type="protein sequence ID" value="VDK33253.1"/>
    <property type="molecule type" value="Genomic_DNA"/>
</dbReference>
<evidence type="ECO:0000313" key="1">
    <source>
        <dbReference type="EMBL" id="VDK33253.1"/>
    </source>
</evidence>
<keyword evidence="2" id="KW-1185">Reference proteome</keyword>
<name>A0A0R3W364_TAEAS</name>
<evidence type="ECO:0000313" key="3">
    <source>
        <dbReference type="WBParaSite" id="TASK_0000433001-mRNA-1"/>
    </source>
</evidence>
<dbReference type="Proteomes" id="UP000282613">
    <property type="component" value="Unassembled WGS sequence"/>
</dbReference>
<protein>
    <submittedName>
        <fullName evidence="3">Ovule protein</fullName>
    </submittedName>
</protein>
<reference evidence="3" key="1">
    <citation type="submission" date="2017-02" db="UniProtKB">
        <authorList>
            <consortium name="WormBaseParasite"/>
        </authorList>
    </citation>
    <scope>IDENTIFICATION</scope>
</reference>
<organism evidence="3">
    <name type="scientific">Taenia asiatica</name>
    <name type="common">Asian tapeworm</name>
    <dbReference type="NCBI Taxonomy" id="60517"/>
    <lineage>
        <taxon>Eukaryota</taxon>
        <taxon>Metazoa</taxon>
        <taxon>Spiralia</taxon>
        <taxon>Lophotrochozoa</taxon>
        <taxon>Platyhelminthes</taxon>
        <taxon>Cestoda</taxon>
        <taxon>Eucestoda</taxon>
        <taxon>Cyclophyllidea</taxon>
        <taxon>Taeniidae</taxon>
        <taxon>Taenia</taxon>
    </lineage>
</organism>
<dbReference type="WBParaSite" id="TASK_0000433001-mRNA-1">
    <property type="protein sequence ID" value="TASK_0000433001-mRNA-1"/>
    <property type="gene ID" value="TASK_0000433001"/>
</dbReference>
<proteinExistence type="predicted"/>
<sequence>MRSTHTVTIYFEKCYCDGVLCILIVTSQQLEDIIHNHPVETFFKRPISVVCINWSTHCKGLSGTSLSIGKTSRHGSLKD</sequence>
<dbReference type="AlphaFoldDB" id="A0A0R3W364"/>
<evidence type="ECO:0000313" key="2">
    <source>
        <dbReference type="Proteomes" id="UP000282613"/>
    </source>
</evidence>
<accession>A0A0R3W364</accession>